<gene>
    <name evidence="3" type="ORF">M947_10645</name>
</gene>
<evidence type="ECO:0000256" key="2">
    <source>
        <dbReference type="SAM" id="Phobius"/>
    </source>
</evidence>
<reference evidence="3 4" key="1">
    <citation type="submission" date="2013-07" db="EMBL/GenBank/DDBJ databases">
        <title>Sulfurimonas hongkongensis AST-10 Genome Sequencing.</title>
        <authorList>
            <person name="Cai L."/>
            <person name="Zhang T."/>
        </authorList>
    </citation>
    <scope>NUCLEOTIDE SEQUENCE [LARGE SCALE GENOMIC DNA]</scope>
    <source>
        <strain evidence="3 4">AST-10</strain>
    </source>
</reference>
<evidence type="ECO:0000313" key="4">
    <source>
        <dbReference type="Proteomes" id="UP000015520"/>
    </source>
</evidence>
<dbReference type="AlphaFoldDB" id="T0J8Y4"/>
<proteinExistence type="predicted"/>
<keyword evidence="2" id="KW-1133">Transmembrane helix</keyword>
<accession>T0J8Y4</accession>
<dbReference type="RefSeq" id="WP_021288364.1">
    <property type="nucleotide sequence ID" value="NZ_AUPZ01000017.1"/>
</dbReference>
<dbReference type="STRING" id="1172190.M947_10645"/>
<sequence>MHPIIDTIMVILFVIFMIFIFGGYHKNKSAQREAEFKRKEENKKSEIKETKN</sequence>
<protein>
    <submittedName>
        <fullName evidence="3">Uncharacterized protein</fullName>
    </submittedName>
</protein>
<evidence type="ECO:0000313" key="3">
    <source>
        <dbReference type="EMBL" id="EQB34456.1"/>
    </source>
</evidence>
<feature type="region of interest" description="Disordered" evidence="1">
    <location>
        <begin position="33"/>
        <end position="52"/>
    </location>
</feature>
<dbReference type="EMBL" id="AUPZ01000017">
    <property type="protein sequence ID" value="EQB34456.1"/>
    <property type="molecule type" value="Genomic_DNA"/>
</dbReference>
<comment type="caution">
    <text evidence="3">The sequence shown here is derived from an EMBL/GenBank/DDBJ whole genome shotgun (WGS) entry which is preliminary data.</text>
</comment>
<keyword evidence="4" id="KW-1185">Reference proteome</keyword>
<dbReference type="PATRIC" id="fig|1172190.3.peg.2051"/>
<evidence type="ECO:0000256" key="1">
    <source>
        <dbReference type="SAM" id="MobiDB-lite"/>
    </source>
</evidence>
<organism evidence="3 4">
    <name type="scientific">Sulfurimonas hongkongensis</name>
    <dbReference type="NCBI Taxonomy" id="1172190"/>
    <lineage>
        <taxon>Bacteria</taxon>
        <taxon>Pseudomonadati</taxon>
        <taxon>Campylobacterota</taxon>
        <taxon>Epsilonproteobacteria</taxon>
        <taxon>Campylobacterales</taxon>
        <taxon>Sulfurimonadaceae</taxon>
        <taxon>Sulfurimonas</taxon>
    </lineage>
</organism>
<feature type="transmembrane region" description="Helical" evidence="2">
    <location>
        <begin position="6"/>
        <end position="24"/>
    </location>
</feature>
<keyword evidence="2" id="KW-0812">Transmembrane</keyword>
<name>T0J8Y4_9BACT</name>
<dbReference type="Proteomes" id="UP000015520">
    <property type="component" value="Unassembled WGS sequence"/>
</dbReference>
<keyword evidence="2" id="KW-0472">Membrane</keyword>